<evidence type="ECO:0008006" key="5">
    <source>
        <dbReference type="Google" id="ProtNLM"/>
    </source>
</evidence>
<keyword evidence="2" id="KW-0472">Membrane</keyword>
<keyword evidence="2" id="KW-0812">Transmembrane</keyword>
<evidence type="ECO:0000256" key="2">
    <source>
        <dbReference type="SAM" id="Phobius"/>
    </source>
</evidence>
<keyword evidence="4" id="KW-1185">Reference proteome</keyword>
<keyword evidence="2" id="KW-1133">Transmembrane helix</keyword>
<name>A0ABV1TDI7_9ACTN</name>
<dbReference type="RefSeq" id="WP_351956742.1">
    <property type="nucleotide sequence ID" value="NZ_JBEOZM010000004.1"/>
</dbReference>
<feature type="transmembrane region" description="Helical" evidence="2">
    <location>
        <begin position="21"/>
        <end position="42"/>
    </location>
</feature>
<feature type="transmembrane region" description="Helical" evidence="2">
    <location>
        <begin position="178"/>
        <end position="199"/>
    </location>
</feature>
<comment type="caution">
    <text evidence="3">The sequence shown here is derived from an EMBL/GenBank/DDBJ whole genome shotgun (WGS) entry which is preliminary data.</text>
</comment>
<dbReference type="EMBL" id="JBEOZM010000004">
    <property type="protein sequence ID" value="MER6268111.1"/>
    <property type="molecule type" value="Genomic_DNA"/>
</dbReference>
<evidence type="ECO:0000256" key="1">
    <source>
        <dbReference type="SAM" id="MobiDB-lite"/>
    </source>
</evidence>
<proteinExistence type="predicted"/>
<feature type="region of interest" description="Disordered" evidence="1">
    <location>
        <begin position="48"/>
        <end position="174"/>
    </location>
</feature>
<protein>
    <recommendedName>
        <fullName evidence="5">Secreted protein</fullName>
    </recommendedName>
</protein>
<gene>
    <name evidence="3" type="ORF">ABT211_12525</name>
</gene>
<organism evidence="3 4">
    <name type="scientific">Streptomyces sp. 900105755</name>
    <dbReference type="NCBI Taxonomy" id="3154389"/>
    <lineage>
        <taxon>Bacteria</taxon>
        <taxon>Bacillati</taxon>
        <taxon>Actinomycetota</taxon>
        <taxon>Actinomycetes</taxon>
        <taxon>Kitasatosporales</taxon>
        <taxon>Streptomycetaceae</taxon>
        <taxon>Streptomyces</taxon>
    </lineage>
</organism>
<evidence type="ECO:0000313" key="3">
    <source>
        <dbReference type="EMBL" id="MER6268111.1"/>
    </source>
</evidence>
<sequence>MTPRLRLRRAGDRPLGQVRPALVRLLLALAAVLLPCGTAVGYGPGPVPSDSAHASATPEPSLAGTVAGEGRMRPGRPEGPGTKVEDQDPDDPDGPGDPDDPEDSGRPDDQGGVDDQGGPGEGTATESAGSGVGSPAATAAQPPREAVLAPASSPQPHPTSGQAMGPGQEDDTEPVLQVLPLGSGLVLIGLGLGLAFVGLRVRRG</sequence>
<reference evidence="3 4" key="1">
    <citation type="submission" date="2024-06" db="EMBL/GenBank/DDBJ databases">
        <title>The Natural Products Discovery Center: Release of the First 8490 Sequenced Strains for Exploring Actinobacteria Biosynthetic Diversity.</title>
        <authorList>
            <person name="Kalkreuter E."/>
            <person name="Kautsar S.A."/>
            <person name="Yang D."/>
            <person name="Bader C.D."/>
            <person name="Teijaro C.N."/>
            <person name="Fluegel L."/>
            <person name="Davis C.M."/>
            <person name="Simpson J.R."/>
            <person name="Lauterbach L."/>
            <person name="Steele A.D."/>
            <person name="Gui C."/>
            <person name="Meng S."/>
            <person name="Li G."/>
            <person name="Viehrig K."/>
            <person name="Ye F."/>
            <person name="Su P."/>
            <person name="Kiefer A.F."/>
            <person name="Nichols A."/>
            <person name="Cepeda A.J."/>
            <person name="Yan W."/>
            <person name="Fan B."/>
            <person name="Jiang Y."/>
            <person name="Adhikari A."/>
            <person name="Zheng C.-J."/>
            <person name="Schuster L."/>
            <person name="Cowan T.M."/>
            <person name="Smanski M.J."/>
            <person name="Chevrette M.G."/>
            <person name="De Carvalho L.P.S."/>
            <person name="Shen B."/>
        </authorList>
    </citation>
    <scope>NUCLEOTIDE SEQUENCE [LARGE SCALE GENOMIC DNA]</scope>
    <source>
        <strain evidence="3 4">NPDC001694</strain>
    </source>
</reference>
<feature type="compositionally biased region" description="Polar residues" evidence="1">
    <location>
        <begin position="152"/>
        <end position="162"/>
    </location>
</feature>
<dbReference type="Proteomes" id="UP001490365">
    <property type="component" value="Unassembled WGS sequence"/>
</dbReference>
<feature type="compositionally biased region" description="Acidic residues" evidence="1">
    <location>
        <begin position="87"/>
        <end position="102"/>
    </location>
</feature>
<accession>A0ABV1TDI7</accession>
<evidence type="ECO:0000313" key="4">
    <source>
        <dbReference type="Proteomes" id="UP001490365"/>
    </source>
</evidence>